<dbReference type="SUPFAM" id="SSF52540">
    <property type="entry name" value="P-loop containing nucleoside triphosphate hydrolases"/>
    <property type="match status" value="1"/>
</dbReference>
<dbReference type="Proteomes" id="UP000005467">
    <property type="component" value="Unassembled WGS sequence"/>
</dbReference>
<dbReference type="Gene3D" id="3.40.50.300">
    <property type="entry name" value="P-loop containing nucleotide triphosphate hydrolases"/>
    <property type="match status" value="1"/>
</dbReference>
<reference evidence="5 6" key="1">
    <citation type="submission" date="2011-01" db="EMBL/GenBank/DDBJ databases">
        <authorList>
            <person name="Muzny D."/>
            <person name="Qin X."/>
            <person name="Deng J."/>
            <person name="Jiang H."/>
            <person name="Liu Y."/>
            <person name="Qu J."/>
            <person name="Song X.-Z."/>
            <person name="Zhang L."/>
            <person name="Thornton R."/>
            <person name="Coyle M."/>
            <person name="Francisco L."/>
            <person name="Jackson L."/>
            <person name="Javaid M."/>
            <person name="Korchina V."/>
            <person name="Kovar C."/>
            <person name="Mata R."/>
            <person name="Mathew T."/>
            <person name="Ngo R."/>
            <person name="Nguyen L."/>
            <person name="Nguyen N."/>
            <person name="Okwuonu G."/>
            <person name="Ongeri F."/>
            <person name="Pham C."/>
            <person name="Simmons D."/>
            <person name="Wilczek-Boney K."/>
            <person name="Hale W."/>
            <person name="Jakkamsetti A."/>
            <person name="Pham P."/>
            <person name="Ruth R."/>
            <person name="San Lucas F."/>
            <person name="Warren J."/>
            <person name="Zhang J."/>
            <person name="Zhao Z."/>
            <person name="Zhou C."/>
            <person name="Zhu D."/>
            <person name="Lee S."/>
            <person name="Bess C."/>
            <person name="Blankenburg K."/>
            <person name="Forbes L."/>
            <person name="Fu Q."/>
            <person name="Gubbala S."/>
            <person name="Hirani K."/>
            <person name="Jayaseelan J.C."/>
            <person name="Lara F."/>
            <person name="Munidasa M."/>
            <person name="Palculict T."/>
            <person name="Patil S."/>
            <person name="Pu L.-L."/>
            <person name="Saada N."/>
            <person name="Tang L."/>
            <person name="Weissenberger G."/>
            <person name="Zhu Y."/>
            <person name="Hemphill L."/>
            <person name="Shang Y."/>
            <person name="Youmans B."/>
            <person name="Ayvaz T."/>
            <person name="Ross M."/>
            <person name="Santibanez J."/>
            <person name="Aqrawi P."/>
            <person name="Gross S."/>
            <person name="Joshi V."/>
            <person name="Fowler G."/>
            <person name="Nazareth L."/>
            <person name="Reid J."/>
            <person name="Worley K."/>
            <person name="Petrosino J."/>
            <person name="Highlander S."/>
            <person name="Gibbs R."/>
        </authorList>
    </citation>
    <scope>NUCLEOTIDE SEQUENCE [LARGE SCALE GENOMIC DNA]</scope>
    <source>
        <strain evidence="5 6">ATCC 25976</strain>
    </source>
</reference>
<dbReference type="InterPro" id="IPR027417">
    <property type="entry name" value="P-loop_NTPase"/>
</dbReference>
<dbReference type="GO" id="GO:0005524">
    <property type="term" value="F:ATP binding"/>
    <property type="evidence" value="ECO:0007669"/>
    <property type="project" value="UniProtKB-KW"/>
</dbReference>
<keyword evidence="2" id="KW-0067">ATP-binding</keyword>
<keyword evidence="1" id="KW-0547">Nucleotide-binding</keyword>
<evidence type="ECO:0000259" key="3">
    <source>
        <dbReference type="Pfam" id="PF05127"/>
    </source>
</evidence>
<dbReference type="HOGENOM" id="CLU_1109592_0_0_6"/>
<protein>
    <submittedName>
        <fullName evidence="5">Uncharacterized protein</fullName>
    </submittedName>
</protein>
<proteinExistence type="predicted"/>
<dbReference type="Pfam" id="PF05127">
    <property type="entry name" value="NAT10_TcmA_helicase"/>
    <property type="match status" value="1"/>
</dbReference>
<organism evidence="5 6">
    <name type="scientific">Actinobacillus ureae ATCC 25976</name>
    <dbReference type="NCBI Taxonomy" id="887324"/>
    <lineage>
        <taxon>Bacteria</taxon>
        <taxon>Pseudomonadati</taxon>
        <taxon>Pseudomonadota</taxon>
        <taxon>Gammaproteobacteria</taxon>
        <taxon>Pasteurellales</taxon>
        <taxon>Pasteurellaceae</taxon>
        <taxon>Actinobacillus</taxon>
    </lineage>
</organism>
<comment type="caution">
    <text evidence="5">The sequence shown here is derived from an EMBL/GenBank/DDBJ whole genome shotgun (WGS) entry which is preliminary data.</text>
</comment>
<sequence length="250" mass="28367">MRKLVILAEMPPLDGGIVIHSGNLSQAKQYLGQEHPYAIYDMRAEDGVCLNLDALAIIAGTIQAQGTLYLICPNWDTLEQQLDFDSQRWNSGKVIATPNFYRYFKALIQKFGFQFQILAETNFSLPQYQNLSTESLTPQQQEIFEKLPLDSSAIHLVTASRGRGKSTLAGKLAQQLAQTESVLITARSHSVLPSFWKSAAQNILFLHPIICYKKLRQTKLQQRVGYLLMKRQVYRCRCYISSVSISTKWC</sequence>
<feature type="domain" description="TmcA/NAT10 N-terminal" evidence="4">
    <location>
        <begin position="17"/>
        <end position="110"/>
    </location>
</feature>
<keyword evidence="6" id="KW-1185">Reference proteome</keyword>
<evidence type="ECO:0000256" key="1">
    <source>
        <dbReference type="ARBA" id="ARBA00022741"/>
    </source>
</evidence>
<dbReference type="InterPro" id="IPR013562">
    <property type="entry name" value="TmcA/NAT10_N"/>
</dbReference>
<feature type="domain" description="TcmA/NAT10 helicase" evidence="3">
    <location>
        <begin position="157"/>
        <end position="204"/>
    </location>
</feature>
<evidence type="ECO:0000313" key="5">
    <source>
        <dbReference type="EMBL" id="EFX91693.1"/>
    </source>
</evidence>
<dbReference type="AlphaFoldDB" id="E8KHD7"/>
<name>E8KHD7_9PAST</name>
<evidence type="ECO:0000259" key="4">
    <source>
        <dbReference type="Pfam" id="PF08351"/>
    </source>
</evidence>
<dbReference type="InterPro" id="IPR007807">
    <property type="entry name" value="TcmA/NAT10_helicase"/>
</dbReference>
<evidence type="ECO:0000256" key="2">
    <source>
        <dbReference type="ARBA" id="ARBA00022840"/>
    </source>
</evidence>
<accession>E8KHD7</accession>
<dbReference type="Gene3D" id="3.40.50.11040">
    <property type="match status" value="1"/>
</dbReference>
<gene>
    <name evidence="5" type="ORF">HMPREF0027_1254</name>
</gene>
<evidence type="ECO:0000313" key="6">
    <source>
        <dbReference type="Proteomes" id="UP000005467"/>
    </source>
</evidence>
<dbReference type="Pfam" id="PF08351">
    <property type="entry name" value="TmcA_N"/>
    <property type="match status" value="1"/>
</dbReference>
<dbReference type="EMBL" id="AEVG01000090">
    <property type="protein sequence ID" value="EFX91693.1"/>
    <property type="molecule type" value="Genomic_DNA"/>
</dbReference>